<comment type="caution">
    <text evidence="1">The sequence shown here is derived from an EMBL/GenBank/DDBJ whole genome shotgun (WGS) entry which is preliminary data.</text>
</comment>
<evidence type="ECO:0000313" key="1">
    <source>
        <dbReference type="EMBL" id="KAJ7016646.1"/>
    </source>
</evidence>
<dbReference type="EMBL" id="JARJCM010000478">
    <property type="protein sequence ID" value="KAJ7016646.1"/>
    <property type="molecule type" value="Genomic_DNA"/>
</dbReference>
<accession>A0AAD6RY07</accession>
<evidence type="ECO:0000313" key="2">
    <source>
        <dbReference type="Proteomes" id="UP001218188"/>
    </source>
</evidence>
<gene>
    <name evidence="1" type="ORF">C8F04DRAFT_503527</name>
</gene>
<sequence length="232" mass="26337">MEPDDHVLEKYAMQFRHLELYSHLKLYSEEYSTLPSAAGLFPSLETLSLRGFLDDGDIGRFRFDLHPILKFLKLTPTLVECALHGVLMTFDHNVVNEHIVLPNLTGLKFQGAVDGQFCHDTLLRHLTLPSLETLTTPFTMTSASDFFLFLTRSSPPLRKLVIGNGDCRMSCSEWLHLVPSLVYFELFPGEVHVVNELFTTLAESPSLLPHLQTLRIHDLRSHPLQPAYPSLL</sequence>
<protein>
    <submittedName>
        <fullName evidence="1">Uncharacterized protein</fullName>
    </submittedName>
</protein>
<dbReference type="Gene3D" id="3.80.10.10">
    <property type="entry name" value="Ribonuclease Inhibitor"/>
    <property type="match status" value="1"/>
</dbReference>
<proteinExistence type="predicted"/>
<name>A0AAD6RY07_9AGAR</name>
<dbReference type="SUPFAM" id="SSF52047">
    <property type="entry name" value="RNI-like"/>
    <property type="match status" value="1"/>
</dbReference>
<keyword evidence="2" id="KW-1185">Reference proteome</keyword>
<dbReference type="InterPro" id="IPR032675">
    <property type="entry name" value="LRR_dom_sf"/>
</dbReference>
<dbReference type="Proteomes" id="UP001218188">
    <property type="component" value="Unassembled WGS sequence"/>
</dbReference>
<organism evidence="1 2">
    <name type="scientific">Mycena alexandri</name>
    <dbReference type="NCBI Taxonomy" id="1745969"/>
    <lineage>
        <taxon>Eukaryota</taxon>
        <taxon>Fungi</taxon>
        <taxon>Dikarya</taxon>
        <taxon>Basidiomycota</taxon>
        <taxon>Agaricomycotina</taxon>
        <taxon>Agaricomycetes</taxon>
        <taxon>Agaricomycetidae</taxon>
        <taxon>Agaricales</taxon>
        <taxon>Marasmiineae</taxon>
        <taxon>Mycenaceae</taxon>
        <taxon>Mycena</taxon>
    </lineage>
</organism>
<dbReference type="AlphaFoldDB" id="A0AAD6RY07"/>
<reference evidence="1" key="1">
    <citation type="submission" date="2023-03" db="EMBL/GenBank/DDBJ databases">
        <title>Massive genome expansion in bonnet fungi (Mycena s.s.) driven by repeated elements and novel gene families across ecological guilds.</title>
        <authorList>
            <consortium name="Lawrence Berkeley National Laboratory"/>
            <person name="Harder C.B."/>
            <person name="Miyauchi S."/>
            <person name="Viragh M."/>
            <person name="Kuo A."/>
            <person name="Thoen E."/>
            <person name="Andreopoulos B."/>
            <person name="Lu D."/>
            <person name="Skrede I."/>
            <person name="Drula E."/>
            <person name="Henrissat B."/>
            <person name="Morin E."/>
            <person name="Kohler A."/>
            <person name="Barry K."/>
            <person name="LaButti K."/>
            <person name="Morin E."/>
            <person name="Salamov A."/>
            <person name="Lipzen A."/>
            <person name="Mereny Z."/>
            <person name="Hegedus B."/>
            <person name="Baldrian P."/>
            <person name="Stursova M."/>
            <person name="Weitz H."/>
            <person name="Taylor A."/>
            <person name="Grigoriev I.V."/>
            <person name="Nagy L.G."/>
            <person name="Martin F."/>
            <person name="Kauserud H."/>
        </authorList>
    </citation>
    <scope>NUCLEOTIDE SEQUENCE</scope>
    <source>
        <strain evidence="1">CBHHK200</strain>
    </source>
</reference>